<comment type="caution">
    <text evidence="2">The sequence shown here is derived from an EMBL/GenBank/DDBJ whole genome shotgun (WGS) entry which is preliminary data.</text>
</comment>
<evidence type="ECO:0000313" key="3">
    <source>
        <dbReference type="Proteomes" id="UP000663843"/>
    </source>
</evidence>
<dbReference type="AlphaFoldDB" id="A0A8H2XPA1"/>
<reference evidence="2" key="1">
    <citation type="submission" date="2021-01" db="EMBL/GenBank/DDBJ databases">
        <authorList>
            <person name="Kaushik A."/>
        </authorList>
    </citation>
    <scope>NUCLEOTIDE SEQUENCE</scope>
    <source>
        <strain evidence="2">AG2-2IIIB</strain>
    </source>
</reference>
<protein>
    <submittedName>
        <fullName evidence="2">Uncharacterized protein</fullName>
    </submittedName>
</protein>
<evidence type="ECO:0000313" key="2">
    <source>
        <dbReference type="EMBL" id="CAE6431795.1"/>
    </source>
</evidence>
<evidence type="ECO:0000256" key="1">
    <source>
        <dbReference type="SAM" id="MobiDB-lite"/>
    </source>
</evidence>
<gene>
    <name evidence="2" type="ORF">RDB_LOCUS64969</name>
</gene>
<proteinExistence type="predicted"/>
<accession>A0A8H2XPA1</accession>
<feature type="compositionally biased region" description="Basic residues" evidence="1">
    <location>
        <begin position="63"/>
        <end position="73"/>
    </location>
</feature>
<feature type="compositionally biased region" description="Polar residues" evidence="1">
    <location>
        <begin position="74"/>
        <end position="83"/>
    </location>
</feature>
<dbReference type="EMBL" id="CAJMWT010002073">
    <property type="protein sequence ID" value="CAE6431795.1"/>
    <property type="molecule type" value="Genomic_DNA"/>
</dbReference>
<dbReference type="Proteomes" id="UP000663843">
    <property type="component" value="Unassembled WGS sequence"/>
</dbReference>
<name>A0A8H2XPA1_9AGAM</name>
<organism evidence="2 3">
    <name type="scientific">Rhizoctonia solani</name>
    <dbReference type="NCBI Taxonomy" id="456999"/>
    <lineage>
        <taxon>Eukaryota</taxon>
        <taxon>Fungi</taxon>
        <taxon>Dikarya</taxon>
        <taxon>Basidiomycota</taxon>
        <taxon>Agaricomycotina</taxon>
        <taxon>Agaricomycetes</taxon>
        <taxon>Cantharellales</taxon>
        <taxon>Ceratobasidiaceae</taxon>
        <taxon>Rhizoctonia</taxon>
    </lineage>
</organism>
<sequence length="177" mass="19640">MPSARITAMNAAMTALDDAKLQLELVSNVAGVEPADKTERDVAQQLLRRMGQMRSTMVETRKKVNAWKTRRKQTSTGKPTGQKPSKRPKLAQEEVRESNLGQARAHAFKEPDDGLGVLIGTPGFREQIKAELDGGEANLSEWYNGEPRNDFQHGFDRVVDCGGGRGAHWPSSWLPMR</sequence>
<feature type="region of interest" description="Disordered" evidence="1">
    <location>
        <begin position="55"/>
        <end position="104"/>
    </location>
</feature>